<dbReference type="Proteomes" id="UP000634136">
    <property type="component" value="Unassembled WGS sequence"/>
</dbReference>
<organism evidence="1 2">
    <name type="scientific">Senna tora</name>
    <dbReference type="NCBI Taxonomy" id="362788"/>
    <lineage>
        <taxon>Eukaryota</taxon>
        <taxon>Viridiplantae</taxon>
        <taxon>Streptophyta</taxon>
        <taxon>Embryophyta</taxon>
        <taxon>Tracheophyta</taxon>
        <taxon>Spermatophyta</taxon>
        <taxon>Magnoliopsida</taxon>
        <taxon>eudicotyledons</taxon>
        <taxon>Gunneridae</taxon>
        <taxon>Pentapetalae</taxon>
        <taxon>rosids</taxon>
        <taxon>fabids</taxon>
        <taxon>Fabales</taxon>
        <taxon>Fabaceae</taxon>
        <taxon>Caesalpinioideae</taxon>
        <taxon>Cassia clade</taxon>
        <taxon>Senna</taxon>
    </lineage>
</organism>
<name>A0A835C5W3_9FABA</name>
<evidence type="ECO:0000313" key="2">
    <source>
        <dbReference type="Proteomes" id="UP000634136"/>
    </source>
</evidence>
<evidence type="ECO:0000313" key="1">
    <source>
        <dbReference type="EMBL" id="KAF7832230.1"/>
    </source>
</evidence>
<dbReference type="AlphaFoldDB" id="A0A835C5W3"/>
<keyword evidence="2" id="KW-1185">Reference proteome</keyword>
<reference evidence="1" key="1">
    <citation type="submission" date="2020-09" db="EMBL/GenBank/DDBJ databases">
        <title>Genome-Enabled Discovery of Anthraquinone Biosynthesis in Senna tora.</title>
        <authorList>
            <person name="Kang S.-H."/>
            <person name="Pandey R.P."/>
            <person name="Lee C.-M."/>
            <person name="Sim J.-S."/>
            <person name="Jeong J.-T."/>
            <person name="Choi B.-S."/>
            <person name="Jung M."/>
            <person name="Ginzburg D."/>
            <person name="Zhao K."/>
            <person name="Won S.Y."/>
            <person name="Oh T.-J."/>
            <person name="Yu Y."/>
            <person name="Kim N.-H."/>
            <person name="Lee O.R."/>
            <person name="Lee T.-H."/>
            <person name="Bashyal P."/>
            <person name="Kim T.-S."/>
            <person name="Lee W.-H."/>
            <person name="Kawkins C."/>
            <person name="Kim C.-K."/>
            <person name="Kim J.S."/>
            <person name="Ahn B.O."/>
            <person name="Rhee S.Y."/>
            <person name="Sohng J.K."/>
        </authorList>
    </citation>
    <scope>NUCLEOTIDE SEQUENCE</scope>
    <source>
        <tissue evidence="1">Leaf</tissue>
    </source>
</reference>
<comment type="caution">
    <text evidence="1">The sequence shown here is derived from an EMBL/GenBank/DDBJ whole genome shotgun (WGS) entry which is preliminary data.</text>
</comment>
<sequence length="72" mass="7993">MAPLIEAQLSIVREKEVHNDPKALAKCPNKPMPITLNTAALYIVPHIPTKTSSFSLNVPCLPPPPEYQQNLY</sequence>
<dbReference type="EMBL" id="JAAIUW010000005">
    <property type="protein sequence ID" value="KAF7832230.1"/>
    <property type="molecule type" value="Genomic_DNA"/>
</dbReference>
<protein>
    <submittedName>
        <fullName evidence="1">Uncharacterized protein</fullName>
    </submittedName>
</protein>
<accession>A0A835C5W3</accession>
<proteinExistence type="predicted"/>
<gene>
    <name evidence="1" type="ORF">G2W53_014563</name>
</gene>